<evidence type="ECO:0000256" key="21">
    <source>
        <dbReference type="ARBA" id="ARBA00042906"/>
    </source>
</evidence>
<comment type="subcellular location">
    <subcellularLocation>
        <location evidence="1">Endoplasmic reticulum</location>
    </subcellularLocation>
    <subcellularLocation>
        <location evidence="2">Golgi apparatus</location>
    </subcellularLocation>
    <subcellularLocation>
        <location evidence="3">Secreted</location>
    </subcellularLocation>
</comment>
<dbReference type="EC" id="3.4.21.69" evidence="17"/>
<keyword evidence="5" id="KW-0645">Protease</keyword>
<dbReference type="RefSeq" id="XP_018494152.1">
    <property type="nucleotide sequence ID" value="XM_018638636.1"/>
</dbReference>
<evidence type="ECO:0000256" key="20">
    <source>
        <dbReference type="ARBA" id="ARBA00042403"/>
    </source>
</evidence>
<evidence type="ECO:0000256" key="7">
    <source>
        <dbReference type="ARBA" id="ARBA00022729"/>
    </source>
</evidence>
<sequence>MWLRLHEAPPSERSFLQYWRGSSVLKSTSLSARPCESFLVARARVIANDCGADQVRKNYRRRSRIVGGSPVARGQIPWQVAVRRDYQQFCGGAVLSPNFVVTTAHCFRKEALYEISAGIIDVREAGQFRSIVKKILHPSWRYGVWENDIALLRVNESFRFDALTSPLCLPDSDATLKVDSILVSGWGRLREGYRQPNILHSVVLETASDERCKKRFPYAFSSRSMFCALSDNKDACQGDSGAAAVTFDVNRGASVLVGLVSWGRGCARNDTPGVYTKIQSFLPWIRETINIHGDDSDRAQMAERNRRVICGGAVVAPNFVLTAAHCIADMNPKTFQLVTGALRKEDVKRFIVHPSWKSNVMSLKHDVALVQVNSSFFFDPSTSPACLPSTENWDQSAIKLLSVSGFGTTTEQGELSSQLLYTTVPVISDSECKSIYPSLFDNSTMFCAKTVEGGRDSCQGDSGGPAVVEDLDKFHVSGIVSWGLGCGRRKYPGVYTKVAKYLPWISANIMHFGSADDSELLAQQFTPGQMAKFRSYAQNLFGSDSNRNTQKDPTWLNSVFQTMISSVG</sequence>
<evidence type="ECO:0000256" key="9">
    <source>
        <dbReference type="ARBA" id="ARBA00022824"/>
    </source>
</evidence>
<dbReference type="AlphaFoldDB" id="A0AAJ7L2Y4"/>
<evidence type="ECO:0000313" key="23">
    <source>
        <dbReference type="Proteomes" id="UP000694867"/>
    </source>
</evidence>
<dbReference type="PROSITE" id="PS00134">
    <property type="entry name" value="TRYPSIN_HIS"/>
    <property type="match status" value="1"/>
</dbReference>
<evidence type="ECO:0000256" key="15">
    <source>
        <dbReference type="ARBA" id="ARBA00036045"/>
    </source>
</evidence>
<feature type="domain" description="Peptidase S1" evidence="22">
    <location>
        <begin position="299"/>
        <end position="510"/>
    </location>
</feature>
<keyword evidence="13" id="KW-1015">Disulfide bond</keyword>
<evidence type="ECO:0000256" key="4">
    <source>
        <dbReference type="ARBA" id="ARBA00022525"/>
    </source>
</evidence>
<keyword evidence="8" id="KW-0378">Hydrolase</keyword>
<dbReference type="FunFam" id="2.40.10.10:FF:000011">
    <property type="entry name" value="Coagulation factor X"/>
    <property type="match status" value="1"/>
</dbReference>
<dbReference type="InterPro" id="IPR001254">
    <property type="entry name" value="Trypsin_dom"/>
</dbReference>
<dbReference type="PANTHER" id="PTHR24252">
    <property type="entry name" value="ACROSIN-RELATED"/>
    <property type="match status" value="1"/>
</dbReference>
<dbReference type="SMART" id="SM00020">
    <property type="entry name" value="Tryp_SPc"/>
    <property type="match status" value="2"/>
</dbReference>
<dbReference type="GO" id="GO:0005576">
    <property type="term" value="C:extracellular region"/>
    <property type="evidence" value="ECO:0007669"/>
    <property type="project" value="UniProtKB-SubCell"/>
</dbReference>
<keyword evidence="4" id="KW-0964">Secreted</keyword>
<proteinExistence type="predicted"/>
<dbReference type="Proteomes" id="UP000694867">
    <property type="component" value="Unplaced"/>
</dbReference>
<dbReference type="CDD" id="cd00190">
    <property type="entry name" value="Tryp_SPc"/>
    <property type="match status" value="2"/>
</dbReference>
<evidence type="ECO:0000256" key="12">
    <source>
        <dbReference type="ARBA" id="ARBA00023145"/>
    </source>
</evidence>
<keyword evidence="14" id="KW-0325">Glycoprotein</keyword>
<dbReference type="Pfam" id="PF00089">
    <property type="entry name" value="Trypsin"/>
    <property type="match status" value="2"/>
</dbReference>
<evidence type="ECO:0000259" key="22">
    <source>
        <dbReference type="PROSITE" id="PS50240"/>
    </source>
</evidence>
<dbReference type="InterPro" id="IPR018114">
    <property type="entry name" value="TRYPSIN_HIS"/>
</dbReference>
<reference evidence="24" key="1">
    <citation type="submission" date="2025-08" db="UniProtKB">
        <authorList>
            <consortium name="RefSeq"/>
        </authorList>
    </citation>
    <scope>IDENTIFICATION</scope>
</reference>
<dbReference type="GO" id="GO:0004252">
    <property type="term" value="F:serine-type endopeptidase activity"/>
    <property type="evidence" value="ECO:0007669"/>
    <property type="project" value="UniProtKB-EC"/>
</dbReference>
<protein>
    <recommendedName>
        <fullName evidence="18">Vitamin K-dependent protein C</fullName>
        <ecNumber evidence="17">3.4.21.69</ecNumber>
    </recommendedName>
    <alternativeName>
        <fullName evidence="21">Anticoagulant protein C</fullName>
    </alternativeName>
    <alternativeName>
        <fullName evidence="19">Autoprothrombin IIA</fullName>
    </alternativeName>
    <alternativeName>
        <fullName evidence="20">Blood coagulation factor XIV</fullName>
    </alternativeName>
</protein>
<dbReference type="InterPro" id="IPR009003">
    <property type="entry name" value="Peptidase_S1_PA"/>
</dbReference>
<keyword evidence="9" id="KW-0256">Endoplasmic reticulum</keyword>
<comment type="function">
    <text evidence="16">Protein C is a vitamin K-dependent serine protease that regulates blood coagulation by inactivating factors Va and VIIIa in the presence of calcium ions and phospholipids. Exerts a protective effect on the endothelial cell barrier function.</text>
</comment>
<dbReference type="PRINTS" id="PR00722">
    <property type="entry name" value="CHYMOTRYPSIN"/>
</dbReference>
<evidence type="ECO:0000256" key="11">
    <source>
        <dbReference type="ARBA" id="ARBA00023034"/>
    </source>
</evidence>
<dbReference type="InterPro" id="IPR043504">
    <property type="entry name" value="Peptidase_S1_PA_chymotrypsin"/>
</dbReference>
<dbReference type="GO" id="GO:0005794">
    <property type="term" value="C:Golgi apparatus"/>
    <property type="evidence" value="ECO:0007669"/>
    <property type="project" value="UniProtKB-SubCell"/>
</dbReference>
<gene>
    <name evidence="24" type="primary">LOC100901343</name>
</gene>
<dbReference type="GO" id="GO:0005783">
    <property type="term" value="C:endoplasmic reticulum"/>
    <property type="evidence" value="ECO:0007669"/>
    <property type="project" value="UniProtKB-SubCell"/>
</dbReference>
<evidence type="ECO:0000256" key="5">
    <source>
        <dbReference type="ARBA" id="ARBA00022670"/>
    </source>
</evidence>
<keyword evidence="23" id="KW-1185">Reference proteome</keyword>
<evidence type="ECO:0000256" key="6">
    <source>
        <dbReference type="ARBA" id="ARBA00022696"/>
    </source>
</evidence>
<dbReference type="Gene3D" id="2.40.10.10">
    <property type="entry name" value="Trypsin-like serine proteases"/>
    <property type="match status" value="2"/>
</dbReference>
<dbReference type="FunFam" id="2.40.10.10:FF:000146">
    <property type="entry name" value="Serine protease 53"/>
    <property type="match status" value="1"/>
</dbReference>
<keyword evidence="10" id="KW-0720">Serine protease</keyword>
<dbReference type="InterPro" id="IPR001314">
    <property type="entry name" value="Peptidase_S1A"/>
</dbReference>
<keyword evidence="11" id="KW-0333">Golgi apparatus</keyword>
<evidence type="ECO:0000256" key="18">
    <source>
        <dbReference type="ARBA" id="ARBA00040219"/>
    </source>
</evidence>
<evidence type="ECO:0000256" key="13">
    <source>
        <dbReference type="ARBA" id="ARBA00023157"/>
    </source>
</evidence>
<dbReference type="SUPFAM" id="SSF50494">
    <property type="entry name" value="Trypsin-like serine proteases"/>
    <property type="match status" value="2"/>
</dbReference>
<evidence type="ECO:0000313" key="24">
    <source>
        <dbReference type="RefSeq" id="XP_018494152.1"/>
    </source>
</evidence>
<feature type="domain" description="Peptidase S1" evidence="22">
    <location>
        <begin position="65"/>
        <end position="290"/>
    </location>
</feature>
<dbReference type="PROSITE" id="PS50240">
    <property type="entry name" value="TRYPSIN_DOM"/>
    <property type="match status" value="2"/>
</dbReference>
<dbReference type="GeneID" id="100901343"/>
<dbReference type="KEGG" id="goe:100901343"/>
<evidence type="ECO:0000256" key="8">
    <source>
        <dbReference type="ARBA" id="ARBA00022801"/>
    </source>
</evidence>
<keyword evidence="7" id="KW-0732">Signal</keyword>
<name>A0AAJ7L2Y4_9ACAR</name>
<organism evidence="23 24">
    <name type="scientific">Galendromus occidentalis</name>
    <name type="common">western predatory mite</name>
    <dbReference type="NCBI Taxonomy" id="34638"/>
    <lineage>
        <taxon>Eukaryota</taxon>
        <taxon>Metazoa</taxon>
        <taxon>Ecdysozoa</taxon>
        <taxon>Arthropoda</taxon>
        <taxon>Chelicerata</taxon>
        <taxon>Arachnida</taxon>
        <taxon>Acari</taxon>
        <taxon>Parasitiformes</taxon>
        <taxon>Mesostigmata</taxon>
        <taxon>Gamasina</taxon>
        <taxon>Phytoseioidea</taxon>
        <taxon>Phytoseiidae</taxon>
        <taxon>Typhlodrominae</taxon>
        <taxon>Galendromus</taxon>
    </lineage>
</organism>
<keyword evidence="6" id="KW-0356">Hemostasis</keyword>
<dbReference type="PANTHER" id="PTHR24252:SF7">
    <property type="entry name" value="HYALIN"/>
    <property type="match status" value="1"/>
</dbReference>
<keyword evidence="12" id="KW-0865">Zymogen</keyword>
<evidence type="ECO:0000256" key="17">
    <source>
        <dbReference type="ARBA" id="ARBA00038995"/>
    </source>
</evidence>
<evidence type="ECO:0000256" key="16">
    <source>
        <dbReference type="ARBA" id="ARBA00037553"/>
    </source>
</evidence>
<comment type="catalytic activity">
    <reaction evidence="15">
        <text>Degradation of blood coagulation factors Va and VIIIa.</text>
        <dbReference type="EC" id="3.4.21.69"/>
    </reaction>
</comment>
<evidence type="ECO:0000256" key="2">
    <source>
        <dbReference type="ARBA" id="ARBA00004555"/>
    </source>
</evidence>
<evidence type="ECO:0000256" key="3">
    <source>
        <dbReference type="ARBA" id="ARBA00004613"/>
    </source>
</evidence>
<evidence type="ECO:0000256" key="1">
    <source>
        <dbReference type="ARBA" id="ARBA00004240"/>
    </source>
</evidence>
<dbReference type="GO" id="GO:0007599">
    <property type="term" value="P:hemostasis"/>
    <property type="evidence" value="ECO:0007669"/>
    <property type="project" value="UniProtKB-KW"/>
</dbReference>
<evidence type="ECO:0000256" key="14">
    <source>
        <dbReference type="ARBA" id="ARBA00023180"/>
    </source>
</evidence>
<evidence type="ECO:0000256" key="19">
    <source>
        <dbReference type="ARBA" id="ARBA00041306"/>
    </source>
</evidence>
<evidence type="ECO:0000256" key="10">
    <source>
        <dbReference type="ARBA" id="ARBA00022825"/>
    </source>
</evidence>
<accession>A0AAJ7L2Y4</accession>
<dbReference type="GO" id="GO:0006508">
    <property type="term" value="P:proteolysis"/>
    <property type="evidence" value="ECO:0007669"/>
    <property type="project" value="UniProtKB-KW"/>
</dbReference>